<evidence type="ECO:0000313" key="2">
    <source>
        <dbReference type="Proteomes" id="UP000287651"/>
    </source>
</evidence>
<protein>
    <submittedName>
        <fullName evidence="1">Uncharacterized protein</fullName>
    </submittedName>
</protein>
<reference evidence="1 2" key="1">
    <citation type="journal article" date="2014" name="Agronomy (Basel)">
        <title>A Draft Genome Sequence for Ensete ventricosum, the Drought-Tolerant Tree Against Hunger.</title>
        <authorList>
            <person name="Harrison J."/>
            <person name="Moore K.A."/>
            <person name="Paszkiewicz K."/>
            <person name="Jones T."/>
            <person name="Grant M."/>
            <person name="Ambacheew D."/>
            <person name="Muzemil S."/>
            <person name="Studholme D.J."/>
        </authorList>
    </citation>
    <scope>NUCLEOTIDE SEQUENCE [LARGE SCALE GENOMIC DNA]</scope>
</reference>
<dbReference type="AlphaFoldDB" id="A0A427B8T8"/>
<comment type="caution">
    <text evidence="1">The sequence shown here is derived from an EMBL/GenBank/DDBJ whole genome shotgun (WGS) entry which is preliminary data.</text>
</comment>
<dbReference type="EMBL" id="AMZH03000213">
    <property type="protein sequence ID" value="RRT84895.1"/>
    <property type="molecule type" value="Genomic_DNA"/>
</dbReference>
<gene>
    <name evidence="1" type="ORF">B296_00010749</name>
</gene>
<sequence length="106" mass="11513">MQLGTGQECVGSSPRVLGVFKDGIREFTRRRLGFVERLSGVAEKLTGRLTMTRAIELSDDGPRLSLSIRPGLDDGVGPRQEFARRFAEGIGKLTGSAPGDHWKKTG</sequence>
<proteinExistence type="predicted"/>
<accession>A0A427B8T8</accession>
<name>A0A427B8T8_ENSVE</name>
<evidence type="ECO:0000313" key="1">
    <source>
        <dbReference type="EMBL" id="RRT84895.1"/>
    </source>
</evidence>
<dbReference type="Proteomes" id="UP000287651">
    <property type="component" value="Unassembled WGS sequence"/>
</dbReference>
<organism evidence="1 2">
    <name type="scientific">Ensete ventricosum</name>
    <name type="common">Abyssinian banana</name>
    <name type="synonym">Musa ensete</name>
    <dbReference type="NCBI Taxonomy" id="4639"/>
    <lineage>
        <taxon>Eukaryota</taxon>
        <taxon>Viridiplantae</taxon>
        <taxon>Streptophyta</taxon>
        <taxon>Embryophyta</taxon>
        <taxon>Tracheophyta</taxon>
        <taxon>Spermatophyta</taxon>
        <taxon>Magnoliopsida</taxon>
        <taxon>Liliopsida</taxon>
        <taxon>Zingiberales</taxon>
        <taxon>Musaceae</taxon>
        <taxon>Ensete</taxon>
    </lineage>
</organism>